<dbReference type="Pfam" id="PF13376">
    <property type="entry name" value="OmdA"/>
    <property type="match status" value="1"/>
</dbReference>
<keyword evidence="2" id="KW-1185">Reference proteome</keyword>
<protein>
    <submittedName>
        <fullName evidence="1">Uncharacterized protein</fullName>
    </submittedName>
</protein>
<dbReference type="EMBL" id="BJNG01000039">
    <property type="protein sequence ID" value="GEC22103.1"/>
    <property type="molecule type" value="Genomic_DNA"/>
</dbReference>
<dbReference type="RefSeq" id="WP_141281275.1">
    <property type="nucleotide sequence ID" value="NZ_BAAARZ010000013.1"/>
</dbReference>
<dbReference type="AlphaFoldDB" id="A0A4Y3WTD0"/>
<dbReference type="Proteomes" id="UP000320338">
    <property type="component" value="Unassembled WGS sequence"/>
</dbReference>
<comment type="caution">
    <text evidence="1">The sequence shown here is derived from an EMBL/GenBank/DDBJ whole genome shotgun (WGS) entry which is preliminary data.</text>
</comment>
<dbReference type="OrthoDB" id="2604865at2"/>
<dbReference type="Pfam" id="PF08922">
    <property type="entry name" value="DUF1905"/>
    <property type="match status" value="1"/>
</dbReference>
<dbReference type="InterPro" id="IPR037079">
    <property type="entry name" value="AF2212/PG0164-like_sf"/>
</dbReference>
<reference evidence="1 2" key="1">
    <citation type="submission" date="2019-06" db="EMBL/GenBank/DDBJ databases">
        <title>Whole genome shotgun sequence of Pseudonocardia hydrocarbonoxydans NBRC 14498.</title>
        <authorList>
            <person name="Hosoyama A."/>
            <person name="Uohara A."/>
            <person name="Ohji S."/>
            <person name="Ichikawa N."/>
        </authorList>
    </citation>
    <scope>NUCLEOTIDE SEQUENCE [LARGE SCALE GENOMIC DNA]</scope>
    <source>
        <strain evidence="1 2">NBRC 14498</strain>
    </source>
</reference>
<proteinExistence type="predicted"/>
<accession>A0A4Y3WTD0</accession>
<dbReference type="InterPro" id="IPR015018">
    <property type="entry name" value="DUF1905"/>
</dbReference>
<dbReference type="SUPFAM" id="SSF141694">
    <property type="entry name" value="AF2212/PG0164-like"/>
    <property type="match status" value="1"/>
</dbReference>
<evidence type="ECO:0000313" key="1">
    <source>
        <dbReference type="EMBL" id="GEC22103.1"/>
    </source>
</evidence>
<dbReference type="Gene3D" id="2.40.30.100">
    <property type="entry name" value="AF2212/PG0164-like"/>
    <property type="match status" value="1"/>
</dbReference>
<evidence type="ECO:0000313" key="2">
    <source>
        <dbReference type="Proteomes" id="UP000320338"/>
    </source>
</evidence>
<name>A0A4Y3WTD0_9PSEU</name>
<gene>
    <name evidence="1" type="ORF">PHY01_43860</name>
</gene>
<sequence length="143" mass="15192">MRFRATVELSGRTATGIPVPDEVVAALGAGKRPAVHVTVAGHRYRSTIAPMGGRSFVPLAAEHRTAAGVAAGDEVDVELEPDTEPRTVTVPDDLAAALDDDTRRAFDALSYSNRRRHVLAVEGAKAAETRARRIAKVVAELRG</sequence>
<organism evidence="1 2">
    <name type="scientific">Pseudonocardia hydrocarbonoxydans</name>
    <dbReference type="NCBI Taxonomy" id="76726"/>
    <lineage>
        <taxon>Bacteria</taxon>
        <taxon>Bacillati</taxon>
        <taxon>Actinomycetota</taxon>
        <taxon>Actinomycetes</taxon>
        <taxon>Pseudonocardiales</taxon>
        <taxon>Pseudonocardiaceae</taxon>
        <taxon>Pseudonocardia</taxon>
    </lineage>
</organism>